<dbReference type="InterPro" id="IPR002110">
    <property type="entry name" value="Ankyrin_rpt"/>
</dbReference>
<gene>
    <name evidence="1" type="ORF">CLV43_120120</name>
</gene>
<evidence type="ECO:0000313" key="2">
    <source>
        <dbReference type="Proteomes" id="UP000239494"/>
    </source>
</evidence>
<evidence type="ECO:0000313" key="1">
    <source>
        <dbReference type="EMBL" id="PRY32701.1"/>
    </source>
</evidence>
<name>A0A2T0SH08_9PSEU</name>
<dbReference type="RefSeq" id="WP_106196175.1">
    <property type="nucleotide sequence ID" value="NZ_PVTF01000020.1"/>
</dbReference>
<comment type="caution">
    <text evidence="1">The sequence shown here is derived from an EMBL/GenBank/DDBJ whole genome shotgun (WGS) entry which is preliminary data.</text>
</comment>
<dbReference type="OrthoDB" id="189743at2"/>
<reference evidence="1 2" key="1">
    <citation type="submission" date="2018-03" db="EMBL/GenBank/DDBJ databases">
        <title>Genomic Encyclopedia of Archaeal and Bacterial Type Strains, Phase II (KMG-II): from individual species to whole genera.</title>
        <authorList>
            <person name="Goeker M."/>
        </authorList>
    </citation>
    <scope>NUCLEOTIDE SEQUENCE [LARGE SCALE GENOMIC DNA]</scope>
    <source>
        <strain evidence="1 2">DSM 44720</strain>
    </source>
</reference>
<accession>A0A2T0SH08</accession>
<dbReference type="AlphaFoldDB" id="A0A2T0SH08"/>
<organism evidence="1 2">
    <name type="scientific">Umezawaea tangerina</name>
    <dbReference type="NCBI Taxonomy" id="84725"/>
    <lineage>
        <taxon>Bacteria</taxon>
        <taxon>Bacillati</taxon>
        <taxon>Actinomycetota</taxon>
        <taxon>Actinomycetes</taxon>
        <taxon>Pseudonocardiales</taxon>
        <taxon>Pseudonocardiaceae</taxon>
        <taxon>Umezawaea</taxon>
    </lineage>
</organism>
<dbReference type="Pfam" id="PF12796">
    <property type="entry name" value="Ank_2"/>
    <property type="match status" value="1"/>
</dbReference>
<proteinExistence type="predicted"/>
<keyword evidence="2" id="KW-1185">Reference proteome</keyword>
<dbReference type="Gene3D" id="1.25.40.20">
    <property type="entry name" value="Ankyrin repeat-containing domain"/>
    <property type="match status" value="1"/>
</dbReference>
<dbReference type="Proteomes" id="UP000239494">
    <property type="component" value="Unassembled WGS sequence"/>
</dbReference>
<dbReference type="EMBL" id="PVTF01000020">
    <property type="protein sequence ID" value="PRY32701.1"/>
    <property type="molecule type" value="Genomic_DNA"/>
</dbReference>
<protein>
    <submittedName>
        <fullName evidence="1">Ankyrin repeat protein</fullName>
    </submittedName>
</protein>
<dbReference type="InterPro" id="IPR036770">
    <property type="entry name" value="Ankyrin_rpt-contain_sf"/>
</dbReference>
<sequence>MADWTGMALRSWADRTEVLARLDAGADPNPAGRSTPPLHLAARYGSPEVVAELAGRVDDVEALHSGRGALWLAVTAGRSDNARALAAAGADPWRPVLAGWSAGRLSLAGPDPDLFTRPADEPGLSRAEAAAGAEARRLLAALGTPWIEGASLACVAGVDAAEVARRLGAVRLDVPGPISDVVGGNPLDDVNLRTVGATDVPGGCVVSQPWAFGASTPGVVGRLSAGTTCYGLYANPKSGYQATAAHDGVFERRHLSPGGGPDVDHTPEEALTAYLHHGHAVAHCLALAGLRPADARAVTGPPDVWLRLPEHDYWAWPEPV</sequence>
<dbReference type="SUPFAM" id="SSF48403">
    <property type="entry name" value="Ankyrin repeat"/>
    <property type="match status" value="1"/>
</dbReference>